<sequence length="194" mass="20504">MTRVCVAMFAMAVAALLATVPGTATAQKWYDKAVKKVEGRFTPAEAKPGQTVTFTLTVELNDGYHTYPTTQPDKLAASMTNLIKFPAAGTVVFVGDTLDPKDFATKEEPELGIKDLRYNTGTVVYTRKAVVSPKAAAGAATVKLTTFSLSVCDKTNCFPAKNVPVEAALKVLDGPPVAVEKAYADEVAKALGGK</sequence>
<accession>A0A6M5YQZ5</accession>
<keyword evidence="1" id="KW-0732">Signal</keyword>
<evidence type="ECO:0000313" key="3">
    <source>
        <dbReference type="Proteomes" id="UP000503447"/>
    </source>
</evidence>
<feature type="signal peptide" evidence="1">
    <location>
        <begin position="1"/>
        <end position="26"/>
    </location>
</feature>
<dbReference type="AlphaFoldDB" id="A0A6M5YQZ5"/>
<name>A0A6M5YQZ5_9BACT</name>
<reference evidence="3" key="1">
    <citation type="submission" date="2020-05" db="EMBL/GenBank/DDBJ databases">
        <title>Frigoriglobus tundricola gen. nov., sp. nov., a psychrotolerant cellulolytic planctomycete of the family Gemmataceae with two divergent copies of 16S rRNA gene.</title>
        <authorList>
            <person name="Kulichevskaya I.S."/>
            <person name="Ivanova A.A."/>
            <person name="Naumoff D.G."/>
            <person name="Beletsky A.V."/>
            <person name="Rijpstra W.I.C."/>
            <person name="Sinninghe Damste J.S."/>
            <person name="Mardanov A.V."/>
            <person name="Ravin N.V."/>
            <person name="Dedysh S.N."/>
        </authorList>
    </citation>
    <scope>NUCLEOTIDE SEQUENCE [LARGE SCALE GENOMIC DNA]</scope>
    <source>
        <strain evidence="3">PL17</strain>
    </source>
</reference>
<evidence type="ECO:0000256" key="1">
    <source>
        <dbReference type="SAM" id="SignalP"/>
    </source>
</evidence>
<proteinExistence type="predicted"/>
<dbReference type="KEGG" id="ftj:FTUN_3225"/>
<dbReference type="EMBL" id="CP053452">
    <property type="protein sequence ID" value="QJW95671.1"/>
    <property type="molecule type" value="Genomic_DNA"/>
</dbReference>
<gene>
    <name evidence="2" type="ORF">FTUN_3225</name>
</gene>
<protein>
    <submittedName>
        <fullName evidence="2">Cytochrome c-type biogenesis protein DsbD, protein-disulfide reductase</fullName>
    </submittedName>
</protein>
<organism evidence="2 3">
    <name type="scientific">Frigoriglobus tundricola</name>
    <dbReference type="NCBI Taxonomy" id="2774151"/>
    <lineage>
        <taxon>Bacteria</taxon>
        <taxon>Pseudomonadati</taxon>
        <taxon>Planctomycetota</taxon>
        <taxon>Planctomycetia</taxon>
        <taxon>Gemmatales</taxon>
        <taxon>Gemmataceae</taxon>
        <taxon>Frigoriglobus</taxon>
    </lineage>
</organism>
<dbReference type="RefSeq" id="WP_171471414.1">
    <property type="nucleotide sequence ID" value="NZ_CP053452.2"/>
</dbReference>
<dbReference type="Proteomes" id="UP000503447">
    <property type="component" value="Chromosome"/>
</dbReference>
<feature type="chain" id="PRO_5026680777" evidence="1">
    <location>
        <begin position="27"/>
        <end position="194"/>
    </location>
</feature>
<evidence type="ECO:0000313" key="2">
    <source>
        <dbReference type="EMBL" id="QJW95671.1"/>
    </source>
</evidence>
<keyword evidence="3" id="KW-1185">Reference proteome</keyword>